<proteinExistence type="predicted"/>
<organism evidence="1">
    <name type="scientific">CrAss-like virus sp. ctjK323</name>
    <dbReference type="NCBI Taxonomy" id="2825839"/>
    <lineage>
        <taxon>Viruses</taxon>
        <taxon>Duplodnaviria</taxon>
        <taxon>Heunggongvirae</taxon>
        <taxon>Uroviricota</taxon>
        <taxon>Caudoviricetes</taxon>
        <taxon>Crassvirales</taxon>
    </lineage>
</organism>
<protein>
    <submittedName>
        <fullName evidence="1">Uncharacterized protein</fullName>
    </submittedName>
</protein>
<dbReference type="EMBL" id="BK015552">
    <property type="protein sequence ID" value="DAE12465.1"/>
    <property type="molecule type" value="Genomic_DNA"/>
</dbReference>
<name>A0A8S5Q0W7_9CAUD</name>
<sequence length="43" mass="5179">MRICSKNKYLPMECNLNIPIMHDTYSQHSRIYYILDRMAKALC</sequence>
<evidence type="ECO:0000313" key="1">
    <source>
        <dbReference type="EMBL" id="DAE12465.1"/>
    </source>
</evidence>
<accession>A0A8S5Q0W7</accession>
<reference evidence="1" key="1">
    <citation type="journal article" date="2021" name="Proc. Natl. Acad. Sci. U.S.A.">
        <title>A Catalog of Tens of Thousands of Viruses from Human Metagenomes Reveals Hidden Associations with Chronic Diseases.</title>
        <authorList>
            <person name="Tisza M.J."/>
            <person name="Buck C.B."/>
        </authorList>
    </citation>
    <scope>NUCLEOTIDE SEQUENCE</scope>
    <source>
        <strain evidence="1">CtjK323</strain>
    </source>
</reference>